<dbReference type="EMBL" id="BPLR01010062">
    <property type="protein sequence ID" value="GIY36555.1"/>
    <property type="molecule type" value="Genomic_DNA"/>
</dbReference>
<evidence type="ECO:0000313" key="2">
    <source>
        <dbReference type="EMBL" id="GIY36555.1"/>
    </source>
</evidence>
<proteinExistence type="predicted"/>
<dbReference type="Gene3D" id="1.10.10.60">
    <property type="entry name" value="Homeodomain-like"/>
    <property type="match status" value="1"/>
</dbReference>
<comment type="caution">
    <text evidence="2">The sequence shown here is derived from an EMBL/GenBank/DDBJ whole genome shotgun (WGS) entry which is preliminary data.</text>
</comment>
<dbReference type="SUPFAM" id="SSF46689">
    <property type="entry name" value="Homeodomain-like"/>
    <property type="match status" value="1"/>
</dbReference>
<dbReference type="GO" id="GO:0005634">
    <property type="term" value="C:nucleus"/>
    <property type="evidence" value="ECO:0007669"/>
    <property type="project" value="UniProtKB-SubCell"/>
</dbReference>
<name>A0AAV4SR52_CAEEX</name>
<comment type="subcellular location">
    <subcellularLocation>
        <location evidence="1">Nucleus</location>
    </subcellularLocation>
</comment>
<evidence type="ECO:0000313" key="3">
    <source>
        <dbReference type="Proteomes" id="UP001054945"/>
    </source>
</evidence>
<protein>
    <submittedName>
        <fullName evidence="2">Uncharacterized protein</fullName>
    </submittedName>
</protein>
<dbReference type="AlphaFoldDB" id="A0AAV4SR52"/>
<dbReference type="Proteomes" id="UP001054945">
    <property type="component" value="Unassembled WGS sequence"/>
</dbReference>
<accession>A0AAV4SR52</accession>
<evidence type="ECO:0000256" key="1">
    <source>
        <dbReference type="ARBA" id="ARBA00004123"/>
    </source>
</evidence>
<keyword evidence="3" id="KW-1185">Reference proteome</keyword>
<gene>
    <name evidence="2" type="ORF">CEXT_110472</name>
</gene>
<sequence length="175" mass="19804">MRSHSQERSAGNRGVRGRRLLFAKPKGKYAIDVVLPHFPGRRLLFAKPKDIRSLSKKLPTTSTGNMSYREINESFRKSAYPGAAEIFKLTQLTSLTTSQVKAEFAKLRHQYRQRHLLPADALVKFNPLLQSLSGFLNTQQVLIRSLLCLSVATLWCTYVIQVAEHSVAGQWSIHL</sequence>
<dbReference type="InterPro" id="IPR009057">
    <property type="entry name" value="Homeodomain-like_sf"/>
</dbReference>
<reference evidence="2 3" key="1">
    <citation type="submission" date="2021-06" db="EMBL/GenBank/DDBJ databases">
        <title>Caerostris extrusa draft genome.</title>
        <authorList>
            <person name="Kono N."/>
            <person name="Arakawa K."/>
        </authorList>
    </citation>
    <scope>NUCLEOTIDE SEQUENCE [LARGE SCALE GENOMIC DNA]</scope>
</reference>
<organism evidence="2 3">
    <name type="scientific">Caerostris extrusa</name>
    <name type="common">Bark spider</name>
    <name type="synonym">Caerostris bankana</name>
    <dbReference type="NCBI Taxonomy" id="172846"/>
    <lineage>
        <taxon>Eukaryota</taxon>
        <taxon>Metazoa</taxon>
        <taxon>Ecdysozoa</taxon>
        <taxon>Arthropoda</taxon>
        <taxon>Chelicerata</taxon>
        <taxon>Arachnida</taxon>
        <taxon>Araneae</taxon>
        <taxon>Araneomorphae</taxon>
        <taxon>Entelegynae</taxon>
        <taxon>Araneoidea</taxon>
        <taxon>Araneidae</taxon>
        <taxon>Caerostris</taxon>
    </lineage>
</organism>